<dbReference type="AlphaFoldDB" id="A0A518HSW9"/>
<dbReference type="EMBL" id="CP037423">
    <property type="protein sequence ID" value="QDV43904.1"/>
    <property type="molecule type" value="Genomic_DNA"/>
</dbReference>
<proteinExistence type="predicted"/>
<sequence length="76" mass="8424">MAKKASSFARRNMQGLTKSGTYRFSPDIALELAVYGKVGKFGSQKSIIEQSLEEFFSKNPLPKKLRDAALVLIDEA</sequence>
<keyword evidence="2" id="KW-1185">Reference proteome</keyword>
<evidence type="ECO:0000313" key="1">
    <source>
        <dbReference type="EMBL" id="QDV43904.1"/>
    </source>
</evidence>
<gene>
    <name evidence="1" type="ORF">Enr13x_37640</name>
</gene>
<protein>
    <submittedName>
        <fullName evidence="1">Uncharacterized protein</fullName>
    </submittedName>
</protein>
<name>A0A518HSW9_9BACT</name>
<evidence type="ECO:0000313" key="2">
    <source>
        <dbReference type="Proteomes" id="UP000319004"/>
    </source>
</evidence>
<dbReference type="RefSeq" id="WP_145388302.1">
    <property type="nucleotide sequence ID" value="NZ_CP037423.1"/>
</dbReference>
<accession>A0A518HSW9</accession>
<dbReference type="Proteomes" id="UP000319004">
    <property type="component" value="Chromosome"/>
</dbReference>
<dbReference type="KEGG" id="snep:Enr13x_37640"/>
<reference evidence="1 2" key="1">
    <citation type="submission" date="2019-03" db="EMBL/GenBank/DDBJ databases">
        <title>Deep-cultivation of Planctomycetes and their phenomic and genomic characterization uncovers novel biology.</title>
        <authorList>
            <person name="Wiegand S."/>
            <person name="Jogler M."/>
            <person name="Boedeker C."/>
            <person name="Pinto D."/>
            <person name="Vollmers J."/>
            <person name="Rivas-Marin E."/>
            <person name="Kohn T."/>
            <person name="Peeters S.H."/>
            <person name="Heuer A."/>
            <person name="Rast P."/>
            <person name="Oberbeckmann S."/>
            <person name="Bunk B."/>
            <person name="Jeske O."/>
            <person name="Meyerdierks A."/>
            <person name="Storesund J.E."/>
            <person name="Kallscheuer N."/>
            <person name="Luecker S."/>
            <person name="Lage O.M."/>
            <person name="Pohl T."/>
            <person name="Merkel B.J."/>
            <person name="Hornburger P."/>
            <person name="Mueller R.-W."/>
            <person name="Bruemmer F."/>
            <person name="Labrenz M."/>
            <person name="Spormann A.M."/>
            <person name="Op den Camp H."/>
            <person name="Overmann J."/>
            <person name="Amann R."/>
            <person name="Jetten M.S.M."/>
            <person name="Mascher T."/>
            <person name="Medema M.H."/>
            <person name="Devos D.P."/>
            <person name="Kaster A.-K."/>
            <person name="Ovreas L."/>
            <person name="Rohde M."/>
            <person name="Galperin M.Y."/>
            <person name="Jogler C."/>
        </authorList>
    </citation>
    <scope>NUCLEOTIDE SEQUENCE [LARGE SCALE GENOMIC DNA]</scope>
    <source>
        <strain evidence="1 2">Enr13</strain>
    </source>
</reference>
<organism evidence="1 2">
    <name type="scientific">Stieleria neptunia</name>
    <dbReference type="NCBI Taxonomy" id="2527979"/>
    <lineage>
        <taxon>Bacteria</taxon>
        <taxon>Pseudomonadati</taxon>
        <taxon>Planctomycetota</taxon>
        <taxon>Planctomycetia</taxon>
        <taxon>Pirellulales</taxon>
        <taxon>Pirellulaceae</taxon>
        <taxon>Stieleria</taxon>
    </lineage>
</organism>